<dbReference type="InterPro" id="IPR050626">
    <property type="entry name" value="Peptidase_M16"/>
</dbReference>
<dbReference type="VEuPathDB" id="CryptoDB:Cvel_6502"/>
<dbReference type="PANTHER" id="PTHR43690">
    <property type="entry name" value="NARDILYSIN"/>
    <property type="match status" value="1"/>
</dbReference>
<dbReference type="InterPro" id="IPR011765">
    <property type="entry name" value="Pept_M16_N"/>
</dbReference>
<evidence type="ECO:0000256" key="7">
    <source>
        <dbReference type="SAM" id="SignalP"/>
    </source>
</evidence>
<dbReference type="GO" id="GO:0008237">
    <property type="term" value="F:metallopeptidase activity"/>
    <property type="evidence" value="ECO:0007669"/>
    <property type="project" value="UniProtKB-KW"/>
</dbReference>
<sequence>MLPVQFFVIALTGSLLFHGGEGTRLLRGHRGEKALGFAFSSPRSSTFLPRSREQFSPFSTSSWNICPTGTMRHPHPLSMALETAAAETPTLAEEAPQQGIQVDLEDLTQGSSLKALHRRWLHTPLPEHPGLRRGRCANGLEYLILPNKHPAGRFEAHMEVHAGSVDELDDQQGMAHMCEHISYMGSAKRSSILSKSVQTNAYTDFHHTVFFAKCPVLDPTSRGSPVYMLPRALEALLDVLEAPTQFNPSRLEHERKAVLSEASMVNTVDYREECQTLMGLHNENRLAIRFPLGELDQIRNWNLEDVKKFHSTHYRPENAFLYVVGDLDAVETERQIQQVFERLKKDPPASYYDNFQKMYLGTMKDESIFLPAIKHSYHSNADGQTVDDENLRESLPAAAEPKQEANVTIFQSDVVHSLSLSVMIKRPLEGVRTVEDVRRSVLRMLCLKGLHQRLNIFQRGNGLFRNVELTSLDSVREAAHVVTLDITTDEDPLVWKEAVSLAFEEVKKLGEYGLMENELPQLIDAFRTDMLRTNTDGRVDHHEWAKQLMDQLGRRSTILHPEQEKQITLMVLEDVTLEDVNGEAKNLCNWLTDLGKESAPQANGVVVCTPETIEVQMGIGGGDSKRTVQRLELSSPEVMQVIREAAQQKVDPVVTSAILPDQLLSVEEVSSLSKRHTPRWTTLDLPKEDAENIQPYLSENGTLFEDRSLGLRMRQLDNGVKINFRPTDEGAQAYVRILIPGGRMAEVEGDMKAGALALGAKTLMEGGAFGSHTREQIELFCNKHLLAVNIQCETDTVALDFAVPTIIDEQTGEASEDPRQYGNTEAVFQIIRSILAAGTERDDPLTIQFQEDAFRRAQASFATESSRLRRDLLQKGMIDLIGAMSGEDSRFVALDENIPKQVTLEEAKEAMASQLDTRNIEVSIFGQYSVPVVEAIAKFYLGTITPSSGPSPADLRTRDPEKFWNFPERHTLPEHTEVEGRTVRTRVRDSDERVIVQLSGLAPNRWGYLADGTHISERMGAGSTLEKVSSFIGSGVKNLFGGKGKEQEGKEKDGTTESASASLAERLKDPRVRRSHPAFARIAIEMARDLLGKRTFSVMREEQHLTYDASFDLNEPTEVAWGRPFFLTVYTNPQQADLCTQTAKKVLADILDGRRPAGASLETARRSFIQKTEADLMDGEFFIREVPGLQLSEMQMKNIAALRGWREVAEAITLDDIQEVIELFGIHPDEIWENVAVSGRLPGEETRGGGAGAAGSSSGAVGETGEDAEGGEGGEAGQAQAPVVGMPRRRRGSTVMSDHMDEIEDAGDLQ</sequence>
<reference evidence="10" key="1">
    <citation type="submission" date="2014-11" db="EMBL/GenBank/DDBJ databases">
        <authorList>
            <person name="Otto D Thomas"/>
            <person name="Naeem Raeece"/>
        </authorList>
    </citation>
    <scope>NUCLEOTIDE SEQUENCE</scope>
</reference>
<dbReference type="InterPro" id="IPR007863">
    <property type="entry name" value="Peptidase_M16_C"/>
</dbReference>
<evidence type="ECO:0000256" key="3">
    <source>
        <dbReference type="ARBA" id="ARBA00022801"/>
    </source>
</evidence>
<feature type="region of interest" description="Disordered" evidence="6">
    <location>
        <begin position="1040"/>
        <end position="1070"/>
    </location>
</feature>
<feature type="domain" description="Peptidase M16 C-terminal" evidence="9">
    <location>
        <begin position="301"/>
        <end position="523"/>
    </location>
</feature>
<proteinExistence type="inferred from homology"/>
<feature type="compositionally biased region" description="Low complexity" evidence="6">
    <location>
        <begin position="1254"/>
        <end position="1263"/>
    </location>
</feature>
<dbReference type="InterPro" id="IPR011249">
    <property type="entry name" value="Metalloenz_LuxS/M16"/>
</dbReference>
<dbReference type="PANTHER" id="PTHR43690:SF33">
    <property type="entry name" value="STROMAL PROCESSING PEPTIDASE, CHLOROPLASTIC"/>
    <property type="match status" value="1"/>
</dbReference>
<evidence type="ECO:0000256" key="1">
    <source>
        <dbReference type="ARBA" id="ARBA00007261"/>
    </source>
</evidence>
<feature type="compositionally biased region" description="Acidic residues" evidence="6">
    <location>
        <begin position="1301"/>
        <end position="1310"/>
    </location>
</feature>
<evidence type="ECO:0000259" key="8">
    <source>
        <dbReference type="Pfam" id="PF00675"/>
    </source>
</evidence>
<feature type="compositionally biased region" description="Basic and acidic residues" evidence="6">
    <location>
        <begin position="1043"/>
        <end position="1055"/>
    </location>
</feature>
<feature type="chain" id="PRO_5005191887" description="Peptidase M16 N-terminal domain-containing protein" evidence="7">
    <location>
        <begin position="23"/>
        <end position="1310"/>
    </location>
</feature>
<keyword evidence="3" id="KW-0378">Hydrolase</keyword>
<comment type="similarity">
    <text evidence="1">Belongs to the peptidase M16 family.</text>
</comment>
<keyword evidence="5" id="KW-0482">Metalloprotease</keyword>
<dbReference type="Pfam" id="PF05193">
    <property type="entry name" value="Peptidase_M16_C"/>
    <property type="match status" value="1"/>
</dbReference>
<dbReference type="GO" id="GO:0046872">
    <property type="term" value="F:metal ion binding"/>
    <property type="evidence" value="ECO:0007669"/>
    <property type="project" value="InterPro"/>
</dbReference>
<dbReference type="PhylomeDB" id="A0A0G4HE29"/>
<protein>
    <recommendedName>
        <fullName evidence="11">Peptidase M16 N-terminal domain-containing protein</fullName>
    </recommendedName>
</protein>
<feature type="signal peptide" evidence="7">
    <location>
        <begin position="1"/>
        <end position="22"/>
    </location>
</feature>
<evidence type="ECO:0000256" key="4">
    <source>
        <dbReference type="ARBA" id="ARBA00022833"/>
    </source>
</evidence>
<accession>A0A0G4HE29</accession>
<dbReference type="EMBL" id="CDMZ01002418">
    <property type="protein sequence ID" value="CEM42267.1"/>
    <property type="molecule type" value="Genomic_DNA"/>
</dbReference>
<keyword evidence="7" id="KW-0732">Signal</keyword>
<name>A0A0G4HE29_9ALVE</name>
<evidence type="ECO:0000256" key="6">
    <source>
        <dbReference type="SAM" id="MobiDB-lite"/>
    </source>
</evidence>
<dbReference type="Pfam" id="PF00675">
    <property type="entry name" value="Peptidase_M16"/>
    <property type="match status" value="1"/>
</dbReference>
<gene>
    <name evidence="10" type="ORF">Cvel_6502</name>
</gene>
<evidence type="ECO:0000313" key="10">
    <source>
        <dbReference type="EMBL" id="CEM42267.1"/>
    </source>
</evidence>
<evidence type="ECO:0000259" key="9">
    <source>
        <dbReference type="Pfam" id="PF05193"/>
    </source>
</evidence>
<feature type="domain" description="Peptidase M16 N-terminal" evidence="8">
    <location>
        <begin position="144"/>
        <end position="268"/>
    </location>
</feature>
<evidence type="ECO:0000256" key="2">
    <source>
        <dbReference type="ARBA" id="ARBA00022670"/>
    </source>
</evidence>
<keyword evidence="2" id="KW-0645">Protease</keyword>
<organism evidence="10">
    <name type="scientific">Chromera velia CCMP2878</name>
    <dbReference type="NCBI Taxonomy" id="1169474"/>
    <lineage>
        <taxon>Eukaryota</taxon>
        <taxon>Sar</taxon>
        <taxon>Alveolata</taxon>
        <taxon>Colpodellida</taxon>
        <taxon>Chromeraceae</taxon>
        <taxon>Chromera</taxon>
    </lineage>
</organism>
<feature type="region of interest" description="Disordered" evidence="6">
    <location>
        <begin position="1242"/>
        <end position="1310"/>
    </location>
</feature>
<evidence type="ECO:0000256" key="5">
    <source>
        <dbReference type="ARBA" id="ARBA00023049"/>
    </source>
</evidence>
<dbReference type="Gene3D" id="3.30.830.10">
    <property type="entry name" value="Metalloenzyme, LuxS/M16 peptidase-like"/>
    <property type="match status" value="4"/>
</dbReference>
<keyword evidence="4" id="KW-0862">Zinc</keyword>
<evidence type="ECO:0008006" key="11">
    <source>
        <dbReference type="Google" id="ProtNLM"/>
    </source>
</evidence>
<dbReference type="GO" id="GO:0006508">
    <property type="term" value="P:proteolysis"/>
    <property type="evidence" value="ECO:0007669"/>
    <property type="project" value="UniProtKB-KW"/>
</dbReference>
<dbReference type="SUPFAM" id="SSF63411">
    <property type="entry name" value="LuxS/MPP-like metallohydrolase"/>
    <property type="match status" value="3"/>
</dbReference>